<dbReference type="InterPro" id="IPR000551">
    <property type="entry name" value="MerR-type_HTH_dom"/>
</dbReference>
<dbReference type="GO" id="GO:0006355">
    <property type="term" value="P:regulation of DNA-templated transcription"/>
    <property type="evidence" value="ECO:0007669"/>
    <property type="project" value="InterPro"/>
</dbReference>
<gene>
    <name evidence="2" type="ORF">E3J33_02640</name>
</gene>
<dbReference type="AlphaFoldDB" id="A0A523YNL0"/>
<feature type="domain" description="HTH merR-type" evidence="1">
    <location>
        <begin position="3"/>
        <end position="62"/>
    </location>
</feature>
<sequence length="90" mass="10822">MMQTSDILEKIDIPRHKLYYLEQKGYIHPKKVPRGELEAREFTEEDFKKIQAIWKYLKQGFKHKIAYQKAMEELNNPQLELSLGSEKRAR</sequence>
<protein>
    <submittedName>
        <fullName evidence="2">MerR family transcriptional regulator</fullName>
    </submittedName>
</protein>
<comment type="caution">
    <text evidence="2">The sequence shown here is derived from an EMBL/GenBank/DDBJ whole genome shotgun (WGS) entry which is preliminary data.</text>
</comment>
<dbReference type="Proteomes" id="UP000316925">
    <property type="component" value="Unassembled WGS sequence"/>
</dbReference>
<name>A0A523YNL0_UNCAE</name>
<dbReference type="InterPro" id="IPR009061">
    <property type="entry name" value="DNA-bd_dom_put_sf"/>
</dbReference>
<evidence type="ECO:0000259" key="1">
    <source>
        <dbReference type="Pfam" id="PF13411"/>
    </source>
</evidence>
<dbReference type="Pfam" id="PF13411">
    <property type="entry name" value="MerR_1"/>
    <property type="match status" value="1"/>
</dbReference>
<dbReference type="EMBL" id="SOIJ01000149">
    <property type="protein sequence ID" value="TET93064.1"/>
    <property type="molecule type" value="Genomic_DNA"/>
</dbReference>
<accession>A0A523YNL0</accession>
<dbReference type="SUPFAM" id="SSF46955">
    <property type="entry name" value="Putative DNA-binding domain"/>
    <property type="match status" value="1"/>
</dbReference>
<organism evidence="2 3">
    <name type="scientific">Aerophobetes bacterium</name>
    <dbReference type="NCBI Taxonomy" id="2030807"/>
    <lineage>
        <taxon>Bacteria</taxon>
        <taxon>Candidatus Aerophobota</taxon>
    </lineage>
</organism>
<proteinExistence type="predicted"/>
<evidence type="ECO:0000313" key="3">
    <source>
        <dbReference type="Proteomes" id="UP000316925"/>
    </source>
</evidence>
<reference evidence="2 3" key="1">
    <citation type="submission" date="2019-03" db="EMBL/GenBank/DDBJ databases">
        <title>Metabolic potential of uncultured bacteria and archaea associated with petroleum seepage in deep-sea sediments.</title>
        <authorList>
            <person name="Dong X."/>
            <person name="Hubert C."/>
        </authorList>
    </citation>
    <scope>NUCLEOTIDE SEQUENCE [LARGE SCALE GENOMIC DNA]</scope>
    <source>
        <strain evidence="2">E29_bin28</strain>
    </source>
</reference>
<dbReference type="GO" id="GO:0003677">
    <property type="term" value="F:DNA binding"/>
    <property type="evidence" value="ECO:0007669"/>
    <property type="project" value="InterPro"/>
</dbReference>
<dbReference type="Gene3D" id="1.10.1660.10">
    <property type="match status" value="1"/>
</dbReference>
<evidence type="ECO:0000313" key="2">
    <source>
        <dbReference type="EMBL" id="TET93064.1"/>
    </source>
</evidence>